<evidence type="ECO:0000313" key="4">
    <source>
        <dbReference type="EMBL" id="MCF0060335.1"/>
    </source>
</evidence>
<keyword evidence="2" id="KW-0808">Transferase</keyword>
<name>A0A9X1PHG4_9BACT</name>
<accession>A0A9X1PHG4</accession>
<dbReference type="RefSeq" id="WP_234653013.1">
    <property type="nucleotide sequence ID" value="NZ_CP094997.1"/>
</dbReference>
<dbReference type="Gene3D" id="3.40.50.150">
    <property type="entry name" value="Vaccinia Virus protein VP39"/>
    <property type="match status" value="1"/>
</dbReference>
<dbReference type="SUPFAM" id="SSF53335">
    <property type="entry name" value="S-adenosyl-L-methionine-dependent methyltransferases"/>
    <property type="match status" value="1"/>
</dbReference>
<dbReference type="CDD" id="cd02440">
    <property type="entry name" value="AdoMet_MTases"/>
    <property type="match status" value="1"/>
</dbReference>
<keyword evidence="1 4" id="KW-0489">Methyltransferase</keyword>
<dbReference type="InterPro" id="IPR041698">
    <property type="entry name" value="Methyltransf_25"/>
</dbReference>
<dbReference type="InterPro" id="IPR029063">
    <property type="entry name" value="SAM-dependent_MTases_sf"/>
</dbReference>
<comment type="caution">
    <text evidence="4">The sequence shown here is derived from an EMBL/GenBank/DDBJ whole genome shotgun (WGS) entry which is preliminary data.</text>
</comment>
<dbReference type="PANTHER" id="PTHR43861">
    <property type="entry name" value="TRANS-ACONITATE 2-METHYLTRANSFERASE-RELATED"/>
    <property type="match status" value="1"/>
</dbReference>
<reference evidence="4" key="1">
    <citation type="submission" date="2021-12" db="EMBL/GenBank/DDBJ databases">
        <title>Novel species in genus Dyadobacter.</title>
        <authorList>
            <person name="Ma C."/>
        </authorList>
    </citation>
    <scope>NUCLEOTIDE SEQUENCE</scope>
    <source>
        <strain evidence="4">LJ419</strain>
    </source>
</reference>
<organism evidence="4 5">
    <name type="scientific">Dyadobacter chenwenxiniae</name>
    <dbReference type="NCBI Taxonomy" id="2906456"/>
    <lineage>
        <taxon>Bacteria</taxon>
        <taxon>Pseudomonadati</taxon>
        <taxon>Bacteroidota</taxon>
        <taxon>Cytophagia</taxon>
        <taxon>Cytophagales</taxon>
        <taxon>Spirosomataceae</taxon>
        <taxon>Dyadobacter</taxon>
    </lineage>
</organism>
<feature type="domain" description="Methyltransferase" evidence="3">
    <location>
        <begin position="44"/>
        <end position="135"/>
    </location>
</feature>
<dbReference type="GO" id="GO:0008168">
    <property type="term" value="F:methyltransferase activity"/>
    <property type="evidence" value="ECO:0007669"/>
    <property type="project" value="UniProtKB-KW"/>
</dbReference>
<dbReference type="Proteomes" id="UP001139000">
    <property type="component" value="Unassembled WGS sequence"/>
</dbReference>
<evidence type="ECO:0000256" key="2">
    <source>
        <dbReference type="ARBA" id="ARBA00022679"/>
    </source>
</evidence>
<dbReference type="EMBL" id="JAJTTC010000001">
    <property type="protein sequence ID" value="MCF0060335.1"/>
    <property type="molecule type" value="Genomic_DNA"/>
</dbReference>
<dbReference type="PANTHER" id="PTHR43861:SF1">
    <property type="entry name" value="TRANS-ACONITATE 2-METHYLTRANSFERASE"/>
    <property type="match status" value="1"/>
</dbReference>
<gene>
    <name evidence="4" type="ORF">LXM26_02440</name>
</gene>
<keyword evidence="5" id="KW-1185">Reference proteome</keyword>
<evidence type="ECO:0000256" key="1">
    <source>
        <dbReference type="ARBA" id="ARBA00022603"/>
    </source>
</evidence>
<evidence type="ECO:0000313" key="5">
    <source>
        <dbReference type="Proteomes" id="UP001139000"/>
    </source>
</evidence>
<dbReference type="AlphaFoldDB" id="A0A9X1PHG4"/>
<evidence type="ECO:0000259" key="3">
    <source>
        <dbReference type="Pfam" id="PF13649"/>
    </source>
</evidence>
<dbReference type="Pfam" id="PF13649">
    <property type="entry name" value="Methyltransf_25"/>
    <property type="match status" value="1"/>
</dbReference>
<dbReference type="GO" id="GO:0032259">
    <property type="term" value="P:methylation"/>
    <property type="evidence" value="ECO:0007669"/>
    <property type="project" value="UniProtKB-KW"/>
</dbReference>
<proteinExistence type="predicted"/>
<sequence length="211" mass="24047">MSIDNTQKAYDKWSEQYDTNVNKTRDLEAVALRQILTDQFFESILEIGCGTGKNSQWLITRAKKLVGADLSAEMLGIAREKLSGTEATFIQADITQEWNFTQENFELITFSLVLEHIENLDFIFSEVSKKLTPDGKVYLGELHPFKQYSGSKARFETDEGQTVVPCYIHNVSDFTEAALKYGLKVEEIHEFFDDNDRTKIPRILALVFGKG</sequence>
<protein>
    <submittedName>
        <fullName evidence="4">Class I SAM-dependent methyltransferase</fullName>
    </submittedName>
</protein>